<dbReference type="GO" id="GO:0003700">
    <property type="term" value="F:DNA-binding transcription factor activity"/>
    <property type="evidence" value="ECO:0007669"/>
    <property type="project" value="InterPro"/>
</dbReference>
<dbReference type="PROSITE" id="PS50066">
    <property type="entry name" value="MADS_BOX_2"/>
    <property type="match status" value="1"/>
</dbReference>
<feature type="domain" description="K-box" evidence="7">
    <location>
        <begin position="85"/>
        <end position="177"/>
    </location>
</feature>
<feature type="domain" description="MADS-box" evidence="6">
    <location>
        <begin position="1"/>
        <end position="61"/>
    </location>
</feature>
<organism evidence="8 9">
    <name type="scientific">Leersia perrieri</name>
    <dbReference type="NCBI Taxonomy" id="77586"/>
    <lineage>
        <taxon>Eukaryota</taxon>
        <taxon>Viridiplantae</taxon>
        <taxon>Streptophyta</taxon>
        <taxon>Embryophyta</taxon>
        <taxon>Tracheophyta</taxon>
        <taxon>Spermatophyta</taxon>
        <taxon>Magnoliopsida</taxon>
        <taxon>Liliopsida</taxon>
        <taxon>Poales</taxon>
        <taxon>Poaceae</taxon>
        <taxon>BOP clade</taxon>
        <taxon>Oryzoideae</taxon>
        <taxon>Oryzeae</taxon>
        <taxon>Oryzinae</taxon>
        <taxon>Leersia</taxon>
    </lineage>
</organism>
<dbReference type="Gramene" id="LPERR04G20730.1">
    <property type="protein sequence ID" value="LPERR04G20730.1"/>
    <property type="gene ID" value="LPERR04G20730"/>
</dbReference>
<evidence type="ECO:0000256" key="3">
    <source>
        <dbReference type="ARBA" id="ARBA00023125"/>
    </source>
</evidence>
<dbReference type="PROSITE" id="PS00350">
    <property type="entry name" value="MADS_BOX_1"/>
    <property type="match status" value="1"/>
</dbReference>
<dbReference type="AlphaFoldDB" id="A0A0D9W9E1"/>
<evidence type="ECO:0000313" key="8">
    <source>
        <dbReference type="EnsemblPlants" id="LPERR04G20730.1"/>
    </source>
</evidence>
<dbReference type="InterPro" id="IPR036879">
    <property type="entry name" value="TF_MADSbox_sf"/>
</dbReference>
<reference evidence="9" key="2">
    <citation type="submission" date="2013-12" db="EMBL/GenBank/DDBJ databases">
        <authorList>
            <person name="Yu Y."/>
            <person name="Lee S."/>
            <person name="de Baynast K."/>
            <person name="Wissotski M."/>
            <person name="Liu L."/>
            <person name="Talag J."/>
            <person name="Goicoechea J."/>
            <person name="Angelova A."/>
            <person name="Jetty R."/>
            <person name="Kudrna D."/>
            <person name="Golser W."/>
            <person name="Rivera L."/>
            <person name="Zhang J."/>
            <person name="Wing R."/>
        </authorList>
    </citation>
    <scope>NUCLEOTIDE SEQUENCE</scope>
</reference>
<dbReference type="InterPro" id="IPR033896">
    <property type="entry name" value="MEF2-like_N"/>
</dbReference>
<reference evidence="8" key="3">
    <citation type="submission" date="2015-04" db="UniProtKB">
        <authorList>
            <consortium name="EnsemblPlants"/>
        </authorList>
    </citation>
    <scope>IDENTIFICATION</scope>
</reference>
<evidence type="ECO:0000256" key="2">
    <source>
        <dbReference type="ARBA" id="ARBA00023015"/>
    </source>
</evidence>
<dbReference type="CDD" id="cd00265">
    <property type="entry name" value="MADS_MEF2_like"/>
    <property type="match status" value="1"/>
</dbReference>
<keyword evidence="2" id="KW-0805">Transcription regulation</keyword>
<evidence type="ECO:0000256" key="4">
    <source>
        <dbReference type="ARBA" id="ARBA00023163"/>
    </source>
</evidence>
<dbReference type="Pfam" id="PF00319">
    <property type="entry name" value="SRF-TF"/>
    <property type="match status" value="1"/>
</dbReference>
<dbReference type="eggNOG" id="KOG0014">
    <property type="taxonomic scope" value="Eukaryota"/>
</dbReference>
<reference evidence="8 9" key="1">
    <citation type="submission" date="2012-08" db="EMBL/GenBank/DDBJ databases">
        <title>Oryza genome evolution.</title>
        <authorList>
            <person name="Wing R.A."/>
        </authorList>
    </citation>
    <scope>NUCLEOTIDE SEQUENCE</scope>
</reference>
<evidence type="ECO:0000256" key="1">
    <source>
        <dbReference type="ARBA" id="ARBA00004123"/>
    </source>
</evidence>
<proteinExistence type="predicted"/>
<evidence type="ECO:0000256" key="5">
    <source>
        <dbReference type="ARBA" id="ARBA00023242"/>
    </source>
</evidence>
<dbReference type="GO" id="GO:0046983">
    <property type="term" value="F:protein dimerization activity"/>
    <property type="evidence" value="ECO:0007669"/>
    <property type="project" value="InterPro"/>
</dbReference>
<protein>
    <recommendedName>
        <fullName evidence="10">MADS-box domain-containing protein</fullName>
    </recommendedName>
</protein>
<dbReference type="PROSITE" id="PS51297">
    <property type="entry name" value="K_BOX"/>
    <property type="match status" value="1"/>
</dbReference>
<sequence>MGRGKVELKKIENPTNRQVTFSKRRMGLLKKANELAILCDAQIGVIVFSGTGRMYEYSSPPWRIANIFDRYLKAPSTRFEEMDIQQKIIHEMTRMKDENNRLRIIMSQYMGDDLGSLTLQDVSNLEQHIEFSLYKVLLRKQQLLDQQLLEMRNREMPIPGDQSNYLCHMNLDQTQAAPMVDPKPFPLWNVGSQVYNQDAESSMTALQLSPQLQEHKLQPLQPNLQESNLQGYVLRLW</sequence>
<dbReference type="EnsemblPlants" id="LPERR04G20730.1">
    <property type="protein sequence ID" value="LPERR04G20730.1"/>
    <property type="gene ID" value="LPERR04G20730"/>
</dbReference>
<comment type="subcellular location">
    <subcellularLocation>
        <location evidence="1">Nucleus</location>
    </subcellularLocation>
</comment>
<keyword evidence="3" id="KW-0238">DNA-binding</keyword>
<evidence type="ECO:0000259" key="6">
    <source>
        <dbReference type="PROSITE" id="PS50066"/>
    </source>
</evidence>
<dbReference type="HOGENOM" id="CLU_053053_0_1_1"/>
<evidence type="ECO:0000313" key="9">
    <source>
        <dbReference type="Proteomes" id="UP000032180"/>
    </source>
</evidence>
<evidence type="ECO:0000259" key="7">
    <source>
        <dbReference type="PROSITE" id="PS51297"/>
    </source>
</evidence>
<dbReference type="SMART" id="SM00432">
    <property type="entry name" value="MADS"/>
    <property type="match status" value="1"/>
</dbReference>
<keyword evidence="4" id="KW-0804">Transcription</keyword>
<dbReference type="STRING" id="77586.A0A0D9W9E1"/>
<dbReference type="Pfam" id="PF01486">
    <property type="entry name" value="K-box"/>
    <property type="match status" value="1"/>
</dbReference>
<dbReference type="GO" id="GO:0005634">
    <property type="term" value="C:nucleus"/>
    <property type="evidence" value="ECO:0007669"/>
    <property type="project" value="UniProtKB-SubCell"/>
</dbReference>
<accession>A0A0D9W9E1</accession>
<dbReference type="Gene3D" id="3.40.1810.10">
    <property type="entry name" value="Transcription factor, MADS-box"/>
    <property type="match status" value="1"/>
</dbReference>
<keyword evidence="5" id="KW-0539">Nucleus</keyword>
<dbReference type="PRINTS" id="PR00404">
    <property type="entry name" value="MADSDOMAIN"/>
</dbReference>
<dbReference type="GO" id="GO:0045944">
    <property type="term" value="P:positive regulation of transcription by RNA polymerase II"/>
    <property type="evidence" value="ECO:0007669"/>
    <property type="project" value="InterPro"/>
</dbReference>
<dbReference type="Proteomes" id="UP000032180">
    <property type="component" value="Chromosome 4"/>
</dbReference>
<dbReference type="PANTHER" id="PTHR48019">
    <property type="entry name" value="SERUM RESPONSE FACTOR HOMOLOG"/>
    <property type="match status" value="1"/>
</dbReference>
<name>A0A0D9W9E1_9ORYZ</name>
<dbReference type="InterPro" id="IPR050142">
    <property type="entry name" value="MADS-box/MEF2_TF"/>
</dbReference>
<dbReference type="InterPro" id="IPR002100">
    <property type="entry name" value="TF_MADSbox"/>
</dbReference>
<dbReference type="SUPFAM" id="SSF55455">
    <property type="entry name" value="SRF-like"/>
    <property type="match status" value="1"/>
</dbReference>
<evidence type="ECO:0008006" key="10">
    <source>
        <dbReference type="Google" id="ProtNLM"/>
    </source>
</evidence>
<dbReference type="InterPro" id="IPR002487">
    <property type="entry name" value="TF_Kbox"/>
</dbReference>
<keyword evidence="9" id="KW-1185">Reference proteome</keyword>
<dbReference type="GO" id="GO:0000977">
    <property type="term" value="F:RNA polymerase II transcription regulatory region sequence-specific DNA binding"/>
    <property type="evidence" value="ECO:0007669"/>
    <property type="project" value="InterPro"/>
</dbReference>